<dbReference type="InterPro" id="IPR027417">
    <property type="entry name" value="P-loop_NTPase"/>
</dbReference>
<feature type="domain" description="AAA" evidence="1">
    <location>
        <begin position="40"/>
        <end position="237"/>
    </location>
</feature>
<evidence type="ECO:0000259" key="1">
    <source>
        <dbReference type="Pfam" id="PF13614"/>
    </source>
</evidence>
<dbReference type="Gene3D" id="3.40.50.300">
    <property type="entry name" value="P-loop containing nucleotide triphosphate hydrolases"/>
    <property type="match status" value="1"/>
</dbReference>
<evidence type="ECO:0000313" key="3">
    <source>
        <dbReference type="Proteomes" id="UP000292627"/>
    </source>
</evidence>
<gene>
    <name evidence="2" type="ORF">EA660_10225</name>
</gene>
<dbReference type="InterPro" id="IPR025669">
    <property type="entry name" value="AAA_dom"/>
</dbReference>
<protein>
    <submittedName>
        <fullName evidence="2">ParA family protein</fullName>
    </submittedName>
</protein>
<evidence type="ECO:0000313" key="2">
    <source>
        <dbReference type="EMBL" id="TAA25798.1"/>
    </source>
</evidence>
<accession>A0A4Q8LAV2</accession>
<dbReference type="PANTHER" id="PTHR13696">
    <property type="entry name" value="P-LOOP CONTAINING NUCLEOSIDE TRIPHOSPHATE HYDROLASE"/>
    <property type="match status" value="1"/>
</dbReference>
<organism evidence="2 3">
    <name type="scientific">Pseudoxanthomonas winnipegensis</name>
    <dbReference type="NCBI Taxonomy" id="2480810"/>
    <lineage>
        <taxon>Bacteria</taxon>
        <taxon>Pseudomonadati</taxon>
        <taxon>Pseudomonadota</taxon>
        <taxon>Gammaproteobacteria</taxon>
        <taxon>Lysobacterales</taxon>
        <taxon>Lysobacteraceae</taxon>
        <taxon>Pseudoxanthomonas</taxon>
    </lineage>
</organism>
<dbReference type="AlphaFoldDB" id="A0A4Q8LAV2"/>
<dbReference type="SUPFAM" id="SSF52540">
    <property type="entry name" value="P-loop containing nucleoside triphosphate hydrolases"/>
    <property type="match status" value="1"/>
</dbReference>
<dbReference type="Proteomes" id="UP000292627">
    <property type="component" value="Unassembled WGS sequence"/>
</dbReference>
<name>A0A4Q8LAV2_9GAMM</name>
<dbReference type="PANTHER" id="PTHR13696:SF52">
    <property type="entry name" value="PARA FAMILY PROTEIN CT_582"/>
    <property type="match status" value="1"/>
</dbReference>
<dbReference type="OrthoDB" id="9815116at2"/>
<dbReference type="InterPro" id="IPR050678">
    <property type="entry name" value="DNA_Partitioning_ATPase"/>
</dbReference>
<dbReference type="CDD" id="cd02042">
    <property type="entry name" value="ParAB_family"/>
    <property type="match status" value="1"/>
</dbReference>
<comment type="caution">
    <text evidence="2">The sequence shown here is derived from an EMBL/GenBank/DDBJ whole genome shotgun (WGS) entry which is preliminary data.</text>
</comment>
<dbReference type="Pfam" id="PF13614">
    <property type="entry name" value="AAA_31"/>
    <property type="match status" value="1"/>
</dbReference>
<proteinExistence type="predicted"/>
<reference evidence="2 3" key="1">
    <citation type="submission" date="2019-02" db="EMBL/GenBank/DDBJ databases">
        <title>WGS of Pseudoxanthomonas species novum from clinical isolates.</title>
        <authorList>
            <person name="Bernier A.-M."/>
            <person name="Bernard K."/>
            <person name="Vachon A."/>
        </authorList>
    </citation>
    <scope>NUCLEOTIDE SEQUENCE [LARGE SCALE GENOMIC DNA]</scope>
    <source>
        <strain evidence="2 3">NML171200</strain>
    </source>
</reference>
<dbReference type="EMBL" id="SHMC01000003">
    <property type="protein sequence ID" value="TAA25798.1"/>
    <property type="molecule type" value="Genomic_DNA"/>
</dbReference>
<dbReference type="PRINTS" id="PR00091">
    <property type="entry name" value="NITROGNASEII"/>
</dbReference>
<sequence>MFHDQAIPRCNRKAFEIVLANENSNIVLEANNYKEGHSLKSIAVFNNKGGVGKTTLLCNLAADLSISAGKNVLVVDCDPQCNTTQLVMGEEFSNEFYWGAHNEDATTIADLLQPIQDGDANILHDFKPISRERNRFGIDLITGHPSLSFLEDKLSQSWGEVSAGELGGYRKTNWPRMLSKNFLKPYDIVLFDVGPSLGALNRSVLLGCDYFITPMGTDIFSILGLRNISKWLTDAIDTYEHGTAQCAKKNPGGFEKYSIPQTPSIRSGFVGYTLNQYLTKSKAGERIATDRYEEILKKVPAEINDLCHNFGRPGLSNDQTKLGDVPHLYSLIPLAQTRAAPIFSLASKDGIVGSQYKMVENYRKIVGKISERFLENIQSAGNSPVGEPGGAI</sequence>